<dbReference type="PROSITE" id="PS51257">
    <property type="entry name" value="PROKAR_LIPOPROTEIN"/>
    <property type="match status" value="1"/>
</dbReference>
<reference evidence="1 2" key="1">
    <citation type="submission" date="2019-02" db="EMBL/GenBank/DDBJ databases">
        <title>Genome sequence of the sea-ice species Brumimicrobium glaciale.</title>
        <authorList>
            <person name="Bowman J.P."/>
        </authorList>
    </citation>
    <scope>NUCLEOTIDE SEQUENCE [LARGE SCALE GENOMIC DNA]</scope>
    <source>
        <strain evidence="1 2">IC156</strain>
    </source>
</reference>
<keyword evidence="2" id="KW-1185">Reference proteome</keyword>
<dbReference type="RefSeq" id="WP_130092816.1">
    <property type="nucleotide sequence ID" value="NZ_SETE01000002.1"/>
</dbReference>
<proteinExistence type="predicted"/>
<protein>
    <submittedName>
        <fullName evidence="1">Uncharacterized protein</fullName>
    </submittedName>
</protein>
<accession>A0A4Q4KNR8</accession>
<evidence type="ECO:0000313" key="2">
    <source>
        <dbReference type="Proteomes" id="UP000293952"/>
    </source>
</evidence>
<dbReference type="Proteomes" id="UP000293952">
    <property type="component" value="Unassembled WGS sequence"/>
</dbReference>
<evidence type="ECO:0000313" key="1">
    <source>
        <dbReference type="EMBL" id="RYM34808.1"/>
    </source>
</evidence>
<sequence>MKTTNLFILILSIALSSCSFFGKDKKKEKELFNQRMTEFYIEELNSDVNSIADKSQIEKARIKAILLEYLEEFENYDYQYITTGEFKDDTTTVDLDTLETINEDDFLKNYTESEQLVIMHYRIMKLEDHIYYLEEEMRYLEDELRK</sequence>
<dbReference type="AlphaFoldDB" id="A0A4Q4KNR8"/>
<gene>
    <name evidence="1" type="ORF">ERX46_05385</name>
</gene>
<organism evidence="1 2">
    <name type="scientific">Brumimicrobium glaciale</name>
    <dbReference type="NCBI Taxonomy" id="200475"/>
    <lineage>
        <taxon>Bacteria</taxon>
        <taxon>Pseudomonadati</taxon>
        <taxon>Bacteroidota</taxon>
        <taxon>Flavobacteriia</taxon>
        <taxon>Flavobacteriales</taxon>
        <taxon>Crocinitomicaceae</taxon>
        <taxon>Brumimicrobium</taxon>
    </lineage>
</organism>
<dbReference type="EMBL" id="SETE01000002">
    <property type="protein sequence ID" value="RYM34808.1"/>
    <property type="molecule type" value="Genomic_DNA"/>
</dbReference>
<name>A0A4Q4KNR8_9FLAO</name>
<comment type="caution">
    <text evidence="1">The sequence shown here is derived from an EMBL/GenBank/DDBJ whole genome shotgun (WGS) entry which is preliminary data.</text>
</comment>